<evidence type="ECO:0000313" key="2">
    <source>
        <dbReference type="Proteomes" id="UP000187367"/>
    </source>
</evidence>
<dbReference type="OrthoDB" id="2935331at2"/>
<evidence type="ECO:0000313" key="1">
    <source>
        <dbReference type="EMBL" id="OMI09208.1"/>
    </source>
</evidence>
<dbReference type="AlphaFoldDB" id="A0A1R1QX30"/>
<name>A0A1R1QX30_9BACI</name>
<gene>
    <name evidence="1" type="ORF">BW143_04000</name>
</gene>
<organism evidence="1 2">
    <name type="scientific">Bacillus swezeyi</name>
    <dbReference type="NCBI Taxonomy" id="1925020"/>
    <lineage>
        <taxon>Bacteria</taxon>
        <taxon>Bacillati</taxon>
        <taxon>Bacillota</taxon>
        <taxon>Bacilli</taxon>
        <taxon>Bacillales</taxon>
        <taxon>Bacillaceae</taxon>
        <taxon>Bacillus</taxon>
    </lineage>
</organism>
<dbReference type="Proteomes" id="UP000187367">
    <property type="component" value="Unassembled WGS sequence"/>
</dbReference>
<accession>A0A1R1S1N9</accession>
<keyword evidence="2" id="KW-1185">Reference proteome</keyword>
<reference evidence="1 2" key="1">
    <citation type="submission" date="2017-01" db="EMBL/GenBank/DDBJ databases">
        <title>Bacillus phylogenomics.</title>
        <authorList>
            <person name="Dunlap C."/>
        </authorList>
    </citation>
    <scope>NUCLEOTIDE SEQUENCE [LARGE SCALE GENOMIC DNA]</scope>
    <source>
        <strain evidence="1 2">NRRL B-41282</strain>
    </source>
</reference>
<protein>
    <submittedName>
        <fullName evidence="1">Uncharacterized protein</fullName>
    </submittedName>
</protein>
<dbReference type="EMBL" id="MTJL01000005">
    <property type="protein sequence ID" value="OMI09208.1"/>
    <property type="molecule type" value="Genomic_DNA"/>
</dbReference>
<sequence>MKLRELNQTDIEKDIYFMEVFSDNIVINDDYEGITVLDAHLNVIKEIGLEDIVIDASYKNTLTEELALFSHDEQRLFYFNLKNMNHQACDVKAELPVLSKYYVWGSDEIVFVTYDEDFYRYSMTDNAFMKIDSAYVKAKYEPFYSFWSETKDLPVIRYDMDRLEIIANTRNNRYTVYPSNGDSIFLKSNYKPHDVHYSGETAMFVQEDIIELSNQGEQITLEPGKQMKFLRGRFLAYDKIAVLSSHNSDLLSQIRIYQMTD</sequence>
<accession>A0A1R1QX30</accession>
<comment type="caution">
    <text evidence="1">The sequence shown here is derived from an EMBL/GenBank/DDBJ whole genome shotgun (WGS) entry which is preliminary data.</text>
</comment>
<dbReference type="RefSeq" id="WP_076759748.1">
    <property type="nucleotide sequence ID" value="NZ_JARMMK010000003.1"/>
</dbReference>
<proteinExistence type="predicted"/>